<feature type="region of interest" description="Disordered" evidence="1">
    <location>
        <begin position="1"/>
        <end position="55"/>
    </location>
</feature>
<organism evidence="2 3">
    <name type="scientific">Nocardia uniformis</name>
    <dbReference type="NCBI Taxonomy" id="53432"/>
    <lineage>
        <taxon>Bacteria</taxon>
        <taxon>Bacillati</taxon>
        <taxon>Actinomycetota</taxon>
        <taxon>Actinomycetes</taxon>
        <taxon>Mycobacteriales</taxon>
        <taxon>Nocardiaceae</taxon>
        <taxon>Nocardia</taxon>
    </lineage>
</organism>
<name>A0A849C6C3_9NOCA</name>
<accession>A0A849C6C3</accession>
<proteinExistence type="predicted"/>
<keyword evidence="3" id="KW-1185">Reference proteome</keyword>
<gene>
    <name evidence="2" type="ORF">HLB23_31295</name>
</gene>
<protein>
    <submittedName>
        <fullName evidence="2">Uncharacterized protein</fullName>
    </submittedName>
</protein>
<dbReference type="RefSeq" id="WP_157552765.1">
    <property type="nucleotide sequence ID" value="NZ_JABELX010000013.1"/>
</dbReference>
<dbReference type="AlphaFoldDB" id="A0A849C6C3"/>
<evidence type="ECO:0000313" key="3">
    <source>
        <dbReference type="Proteomes" id="UP000586827"/>
    </source>
</evidence>
<dbReference type="EMBL" id="JABELX010000013">
    <property type="protein sequence ID" value="NNH74283.1"/>
    <property type="molecule type" value="Genomic_DNA"/>
</dbReference>
<sequence>MAAQVNPSETPDPRAHWRQLPAEPGEWIEEKATEPSSSSYTPEPDAGQEAARYSG</sequence>
<reference evidence="2 3" key="1">
    <citation type="submission" date="2020-05" db="EMBL/GenBank/DDBJ databases">
        <title>MicrobeNet Type strains.</title>
        <authorList>
            <person name="Nicholson A.C."/>
        </authorList>
    </citation>
    <scope>NUCLEOTIDE SEQUENCE [LARGE SCALE GENOMIC DNA]</scope>
    <source>
        <strain evidence="2 3">JCM 3224</strain>
    </source>
</reference>
<comment type="caution">
    <text evidence="2">The sequence shown here is derived from an EMBL/GenBank/DDBJ whole genome shotgun (WGS) entry which is preliminary data.</text>
</comment>
<evidence type="ECO:0000256" key="1">
    <source>
        <dbReference type="SAM" id="MobiDB-lite"/>
    </source>
</evidence>
<dbReference type="Proteomes" id="UP000586827">
    <property type="component" value="Unassembled WGS sequence"/>
</dbReference>
<evidence type="ECO:0000313" key="2">
    <source>
        <dbReference type="EMBL" id="NNH74283.1"/>
    </source>
</evidence>